<protein>
    <submittedName>
        <fullName evidence="7">ATP synthase F1 subunit delta</fullName>
    </submittedName>
</protein>
<proteinExistence type="predicted"/>
<dbReference type="GO" id="GO:0016020">
    <property type="term" value="C:membrane"/>
    <property type="evidence" value="ECO:0007669"/>
    <property type="project" value="UniProtKB-SubCell"/>
</dbReference>
<comment type="subcellular location">
    <subcellularLocation>
        <location evidence="1">Membrane</location>
    </subcellularLocation>
</comment>
<dbReference type="InterPro" id="IPR020781">
    <property type="entry name" value="ATPase_OSCP/d_CS"/>
</dbReference>
<evidence type="ECO:0000256" key="1">
    <source>
        <dbReference type="ARBA" id="ARBA00004370"/>
    </source>
</evidence>
<evidence type="ECO:0000256" key="5">
    <source>
        <dbReference type="ARBA" id="ARBA00023136"/>
    </source>
</evidence>
<dbReference type="AlphaFoldDB" id="A0A2N1UNL1"/>
<evidence type="ECO:0000313" key="7">
    <source>
        <dbReference type="EMBL" id="PKL72438.1"/>
    </source>
</evidence>
<dbReference type="PROSITE" id="PS00389">
    <property type="entry name" value="ATPASE_DELTA"/>
    <property type="match status" value="1"/>
</dbReference>
<dbReference type="Proteomes" id="UP000233414">
    <property type="component" value="Unassembled WGS sequence"/>
</dbReference>
<dbReference type="Pfam" id="PF00213">
    <property type="entry name" value="OSCP"/>
    <property type="match status" value="1"/>
</dbReference>
<keyword evidence="2" id="KW-0813">Transport</keyword>
<organism evidence="7 8">
    <name type="scientific">Candidatus Kuenenbacteria bacterium HGW-Kuenenbacteria-1</name>
    <dbReference type="NCBI Taxonomy" id="2013812"/>
    <lineage>
        <taxon>Bacteria</taxon>
        <taxon>Candidatus Kueneniibacteriota</taxon>
    </lineage>
</organism>
<name>A0A2N1UNL1_9BACT</name>
<evidence type="ECO:0000256" key="2">
    <source>
        <dbReference type="ARBA" id="ARBA00022448"/>
    </source>
</evidence>
<keyword evidence="4" id="KW-0406">Ion transport</keyword>
<evidence type="ECO:0000256" key="6">
    <source>
        <dbReference type="ARBA" id="ARBA00023310"/>
    </source>
</evidence>
<keyword evidence="3" id="KW-0375">Hydrogen ion transport</keyword>
<evidence type="ECO:0000313" key="8">
    <source>
        <dbReference type="Proteomes" id="UP000233414"/>
    </source>
</evidence>
<dbReference type="EMBL" id="PGYQ01000005">
    <property type="protein sequence ID" value="PKL72438.1"/>
    <property type="molecule type" value="Genomic_DNA"/>
</dbReference>
<accession>A0A2N1UNL1</accession>
<dbReference type="NCBIfam" id="TIGR01145">
    <property type="entry name" value="ATP_synt_delta"/>
    <property type="match status" value="1"/>
</dbReference>
<evidence type="ECO:0000256" key="4">
    <source>
        <dbReference type="ARBA" id="ARBA00023065"/>
    </source>
</evidence>
<dbReference type="InterPro" id="IPR000711">
    <property type="entry name" value="ATPase_OSCP/dsu"/>
</dbReference>
<reference evidence="7 8" key="1">
    <citation type="journal article" date="2017" name="ISME J.">
        <title>Potential for microbial H2 and metal transformations associated with novel bacteria and archaea in deep terrestrial subsurface sediments.</title>
        <authorList>
            <person name="Hernsdorf A.W."/>
            <person name="Amano Y."/>
            <person name="Miyakawa K."/>
            <person name="Ise K."/>
            <person name="Suzuki Y."/>
            <person name="Anantharaman K."/>
            <person name="Probst A."/>
            <person name="Burstein D."/>
            <person name="Thomas B.C."/>
            <person name="Banfield J.F."/>
        </authorList>
    </citation>
    <scope>NUCLEOTIDE SEQUENCE [LARGE SCALE GENOMIC DNA]</scope>
    <source>
        <strain evidence="7">HGW-Kuenenbacteria-1</strain>
    </source>
</reference>
<gene>
    <name evidence="7" type="primary">atpH</name>
    <name evidence="7" type="ORF">CVV26_01570</name>
</gene>
<dbReference type="PANTHER" id="PTHR11910">
    <property type="entry name" value="ATP SYNTHASE DELTA CHAIN"/>
    <property type="match status" value="1"/>
</dbReference>
<dbReference type="GO" id="GO:0046933">
    <property type="term" value="F:proton-transporting ATP synthase activity, rotational mechanism"/>
    <property type="evidence" value="ECO:0007669"/>
    <property type="project" value="InterPro"/>
</dbReference>
<keyword evidence="5" id="KW-0472">Membrane</keyword>
<keyword evidence="6" id="KW-0066">ATP synthesis</keyword>
<evidence type="ECO:0000256" key="3">
    <source>
        <dbReference type="ARBA" id="ARBA00022781"/>
    </source>
</evidence>
<sequence>MSPTLKQYVIALYESLKNEKEIDQKIFNFVKVLKKNNDLKLKNKIILEFEKYWKKEQGIIDVLIKKIKPLEEEQKNKLINWITTHDLQLINKKIKEVKIKEEIDKNLIGGMILKIGDSIIDGSIKKQLKILKEKLI</sequence>
<comment type="caution">
    <text evidence="7">The sequence shown here is derived from an EMBL/GenBank/DDBJ whole genome shotgun (WGS) entry which is preliminary data.</text>
</comment>